<keyword evidence="2" id="KW-0813">Transport</keyword>
<dbReference type="SUPFAM" id="SSF52540">
    <property type="entry name" value="P-loop containing nucleoside triphosphate hydrolases"/>
    <property type="match status" value="1"/>
</dbReference>
<name>A0ABT9CLM9_9BACL</name>
<keyword evidence="4 6" id="KW-0067">ATP-binding</keyword>
<reference evidence="6 7" key="1">
    <citation type="submission" date="2023-07" db="EMBL/GenBank/DDBJ databases">
        <title>Paenibacillus sp. JX-17 nov. isolated from soil.</title>
        <authorList>
            <person name="Wan Y."/>
            <person name="Liu B."/>
        </authorList>
    </citation>
    <scope>NUCLEOTIDE SEQUENCE [LARGE SCALE GENOMIC DNA]</scope>
    <source>
        <strain evidence="6 7">JX-17</strain>
    </source>
</reference>
<accession>A0ABT9CLM9</accession>
<dbReference type="PANTHER" id="PTHR43230">
    <property type="entry name" value="ABC-TYPE DIPEPTIDE/OLIGOPEPTIDE TRANSPORT SYSTEM, ATPASE COMPONENT"/>
    <property type="match status" value="1"/>
</dbReference>
<dbReference type="CDD" id="cd03257">
    <property type="entry name" value="ABC_NikE_OppD_transporters"/>
    <property type="match status" value="1"/>
</dbReference>
<dbReference type="EMBL" id="JAUQTB010000024">
    <property type="protein sequence ID" value="MDO7908832.1"/>
    <property type="molecule type" value="Genomic_DNA"/>
</dbReference>
<comment type="similarity">
    <text evidence="1">Belongs to the ABC transporter superfamily.</text>
</comment>
<comment type="caution">
    <text evidence="6">The sequence shown here is derived from an EMBL/GenBank/DDBJ whole genome shotgun (WGS) entry which is preliminary data.</text>
</comment>
<evidence type="ECO:0000256" key="4">
    <source>
        <dbReference type="ARBA" id="ARBA00022840"/>
    </source>
</evidence>
<dbReference type="InterPro" id="IPR013563">
    <property type="entry name" value="Oligopep_ABC_C"/>
</dbReference>
<organism evidence="6 7">
    <name type="scientific">Paenibacillus lacisoli</name>
    <dbReference type="NCBI Taxonomy" id="3064525"/>
    <lineage>
        <taxon>Bacteria</taxon>
        <taxon>Bacillati</taxon>
        <taxon>Bacillota</taxon>
        <taxon>Bacilli</taxon>
        <taxon>Bacillales</taxon>
        <taxon>Paenibacillaceae</taxon>
        <taxon>Paenibacillus</taxon>
    </lineage>
</organism>
<evidence type="ECO:0000256" key="1">
    <source>
        <dbReference type="ARBA" id="ARBA00005417"/>
    </source>
</evidence>
<dbReference type="InterPro" id="IPR003439">
    <property type="entry name" value="ABC_transporter-like_ATP-bd"/>
</dbReference>
<evidence type="ECO:0000313" key="7">
    <source>
        <dbReference type="Proteomes" id="UP001240171"/>
    </source>
</evidence>
<keyword evidence="3" id="KW-0547">Nucleotide-binding</keyword>
<dbReference type="GO" id="GO:0005524">
    <property type="term" value="F:ATP binding"/>
    <property type="evidence" value="ECO:0007669"/>
    <property type="project" value="UniProtKB-KW"/>
</dbReference>
<evidence type="ECO:0000259" key="5">
    <source>
        <dbReference type="PROSITE" id="PS50893"/>
    </source>
</evidence>
<evidence type="ECO:0000256" key="2">
    <source>
        <dbReference type="ARBA" id="ARBA00022448"/>
    </source>
</evidence>
<dbReference type="Pfam" id="PF08352">
    <property type="entry name" value="oligo_HPY"/>
    <property type="match status" value="1"/>
</dbReference>
<proteinExistence type="inferred from homology"/>
<dbReference type="InterPro" id="IPR003593">
    <property type="entry name" value="AAA+_ATPase"/>
</dbReference>
<protein>
    <submittedName>
        <fullName evidence="6">ABC transporter ATP-binding protein</fullName>
    </submittedName>
</protein>
<gene>
    <name evidence="6" type="ORF">Q5741_20820</name>
</gene>
<dbReference type="Gene3D" id="3.40.50.300">
    <property type="entry name" value="P-loop containing nucleotide triphosphate hydrolases"/>
    <property type="match status" value="1"/>
</dbReference>
<evidence type="ECO:0000313" key="6">
    <source>
        <dbReference type="EMBL" id="MDO7908832.1"/>
    </source>
</evidence>
<dbReference type="PROSITE" id="PS00211">
    <property type="entry name" value="ABC_TRANSPORTER_1"/>
    <property type="match status" value="1"/>
</dbReference>
<keyword evidence="7" id="KW-1185">Reference proteome</keyword>
<dbReference type="RefSeq" id="WP_305026055.1">
    <property type="nucleotide sequence ID" value="NZ_JAUQTB010000024.1"/>
</dbReference>
<dbReference type="Proteomes" id="UP001240171">
    <property type="component" value="Unassembled WGS sequence"/>
</dbReference>
<dbReference type="InterPro" id="IPR027417">
    <property type="entry name" value="P-loop_NTPase"/>
</dbReference>
<dbReference type="InterPro" id="IPR017871">
    <property type="entry name" value="ABC_transporter-like_CS"/>
</dbReference>
<dbReference type="PANTHER" id="PTHR43230:SF3">
    <property type="entry name" value="ABC-TYPE DIPEPTIDE_OLIGOPEPTIDE TRANSPORT SYSTEM, ATPASE COMPONENT"/>
    <property type="match status" value="1"/>
</dbReference>
<dbReference type="Pfam" id="PF00005">
    <property type="entry name" value="ABC_tran"/>
    <property type="match status" value="1"/>
</dbReference>
<evidence type="ECO:0000256" key="3">
    <source>
        <dbReference type="ARBA" id="ARBA00022741"/>
    </source>
</evidence>
<sequence length="278" mass="32110">MKPLNRMEPITPSQRSEVLISGKRITKVFGYGKQRTAALDEVDFAFREGEIVSIVGESGSGKTTLAKIMMGLLKESSGEIQYRGIPRQLGNHRQRKQYWKDIQAIFQDPFSSFNQFYRVEKLLLDCLKLQGLQLSRDMQFERMKEACTFVNLKFEELYNKYPFELSGGQMQRLMIARIFLLQPKLLIADEPTSMVDACSRSTILDMLLKLRDENRMTIVFITHDVGLAYYVSDTLYIMEKGRVVESGPAERVILEPAHPYTRQLIEDVPKIHEEWNLG</sequence>
<dbReference type="PROSITE" id="PS50893">
    <property type="entry name" value="ABC_TRANSPORTER_2"/>
    <property type="match status" value="1"/>
</dbReference>
<feature type="domain" description="ABC transporter" evidence="5">
    <location>
        <begin position="20"/>
        <end position="265"/>
    </location>
</feature>
<dbReference type="SMART" id="SM00382">
    <property type="entry name" value="AAA"/>
    <property type="match status" value="1"/>
</dbReference>